<comment type="caution">
    <text evidence="2">The sequence shown here is derived from an EMBL/GenBank/DDBJ whole genome shotgun (WGS) entry which is preliminary data.</text>
</comment>
<dbReference type="InterPro" id="IPR000073">
    <property type="entry name" value="AB_hydrolase_1"/>
</dbReference>
<proteinExistence type="predicted"/>
<accession>A0AAD7TVL5</accession>
<protein>
    <recommendedName>
        <fullName evidence="1">AB hydrolase-1 domain-containing protein</fullName>
    </recommendedName>
</protein>
<evidence type="ECO:0000259" key="1">
    <source>
        <dbReference type="Pfam" id="PF12697"/>
    </source>
</evidence>
<dbReference type="Proteomes" id="UP001215151">
    <property type="component" value="Unassembled WGS sequence"/>
</dbReference>
<organism evidence="2 3">
    <name type="scientific">Trametes cubensis</name>
    <dbReference type="NCBI Taxonomy" id="1111947"/>
    <lineage>
        <taxon>Eukaryota</taxon>
        <taxon>Fungi</taxon>
        <taxon>Dikarya</taxon>
        <taxon>Basidiomycota</taxon>
        <taxon>Agaricomycotina</taxon>
        <taxon>Agaricomycetes</taxon>
        <taxon>Polyporales</taxon>
        <taxon>Polyporaceae</taxon>
        <taxon>Trametes</taxon>
    </lineage>
</organism>
<dbReference type="EMBL" id="JAPEVG010000135">
    <property type="protein sequence ID" value="KAJ8481495.1"/>
    <property type="molecule type" value="Genomic_DNA"/>
</dbReference>
<gene>
    <name evidence="2" type="ORF">ONZ51_g5945</name>
</gene>
<sequence length="339" mass="37619">MAYRTTTVTPLLPSRRVQGGLRFVGKCYAPEKGNPDGVTVILFHCAGSHKEAWEPTLQHLFCQTDPRSGKPLLREAWAFDFQSHGEASVLNEAQLMPLKAGIPVDEYADGFKAFVATGALSGHRLVGIGHSLGTSAVILSTIADGVPSVNFEAIVLIEPALITREVYNANLAEREGALKLMNKAISKRRDLWDSREAARDYFEQRFPWMMWDPRVRELFIRHGLKEVKIQGPEGQTTTKVTLACSKDHERSAYSQDEVYYTVVDRIQSLDPAVPVHYILGGRPDLIPEYIPQSVMGVRPPASVQKVPEAGHFIVQENPEGLARAIAQILTERTVPRANL</sequence>
<keyword evidence="3" id="KW-1185">Reference proteome</keyword>
<name>A0AAD7TVL5_9APHY</name>
<dbReference type="Gene3D" id="3.40.50.1820">
    <property type="entry name" value="alpha/beta hydrolase"/>
    <property type="match status" value="1"/>
</dbReference>
<evidence type="ECO:0000313" key="2">
    <source>
        <dbReference type="EMBL" id="KAJ8481495.1"/>
    </source>
</evidence>
<dbReference type="SUPFAM" id="SSF53474">
    <property type="entry name" value="alpha/beta-Hydrolases"/>
    <property type="match status" value="1"/>
</dbReference>
<feature type="domain" description="AB hydrolase-1" evidence="1">
    <location>
        <begin position="40"/>
        <end position="324"/>
    </location>
</feature>
<reference evidence="2" key="1">
    <citation type="submission" date="2022-11" db="EMBL/GenBank/DDBJ databases">
        <title>Genome Sequence of Cubamyces cubensis.</title>
        <authorList>
            <person name="Buettner E."/>
        </authorList>
    </citation>
    <scope>NUCLEOTIDE SEQUENCE</scope>
    <source>
        <strain evidence="2">MPL-01</strain>
    </source>
</reference>
<dbReference type="InterPro" id="IPR029058">
    <property type="entry name" value="AB_hydrolase_fold"/>
</dbReference>
<evidence type="ECO:0000313" key="3">
    <source>
        <dbReference type="Proteomes" id="UP001215151"/>
    </source>
</evidence>
<dbReference type="AlphaFoldDB" id="A0AAD7TVL5"/>
<dbReference type="Pfam" id="PF12697">
    <property type="entry name" value="Abhydrolase_6"/>
    <property type="match status" value="1"/>
</dbReference>